<dbReference type="InterPro" id="IPR014729">
    <property type="entry name" value="Rossmann-like_a/b/a_fold"/>
</dbReference>
<accession>A0ABW7CFL8</accession>
<dbReference type="Pfam" id="PF02698">
    <property type="entry name" value="DUF218"/>
    <property type="match status" value="1"/>
</dbReference>
<keyword evidence="1" id="KW-0472">Membrane</keyword>
<dbReference type="Gene3D" id="3.40.50.620">
    <property type="entry name" value="HUPs"/>
    <property type="match status" value="1"/>
</dbReference>
<keyword evidence="1" id="KW-1133">Transmembrane helix</keyword>
<comment type="caution">
    <text evidence="3">The sequence shown here is derived from an EMBL/GenBank/DDBJ whole genome shotgun (WGS) entry which is preliminary data.</text>
</comment>
<dbReference type="CDD" id="cd06259">
    <property type="entry name" value="YdcF-like"/>
    <property type="match status" value="1"/>
</dbReference>
<keyword evidence="4" id="KW-1185">Reference proteome</keyword>
<dbReference type="InterPro" id="IPR051599">
    <property type="entry name" value="Cell_Envelope_Assoc"/>
</dbReference>
<protein>
    <submittedName>
        <fullName evidence="3">YdcF family protein</fullName>
    </submittedName>
</protein>
<keyword evidence="1" id="KW-0812">Transmembrane</keyword>
<evidence type="ECO:0000259" key="2">
    <source>
        <dbReference type="Pfam" id="PF02698"/>
    </source>
</evidence>
<reference evidence="4" key="1">
    <citation type="journal article" date="2024" name="Algal Res.">
        <title>Biochemical, toxicological and genomic investigation of a high-biomass producing Limnothrix strain isolated from Italian shallow drinking water reservoir.</title>
        <authorList>
            <person name="Simonazzi M."/>
            <person name="Shishido T.K."/>
            <person name="Delbaje E."/>
            <person name="Wahlsten M."/>
            <person name="Fewer D.P."/>
            <person name="Sivonen K."/>
            <person name="Pezzolesi L."/>
            <person name="Pistocchi R."/>
        </authorList>
    </citation>
    <scope>NUCLEOTIDE SEQUENCE [LARGE SCALE GENOMIC DNA]</scope>
    <source>
        <strain evidence="4">LRLZ20PSL1</strain>
    </source>
</reference>
<sequence length="285" mass="31427">MFSSSFLPLPSLLMFLFLSKLLPLFFYPLGLSCALMVAALALLSMRRGRWAAWAVALALVILWTAANGWVAVALTRSLESRALVLQQQTGGSGDLPRADAIVVLGGGIKSTEPPRPWIDLADEGDRTLYAVKLYRDRKAPKLIFSGGRIAWRGGGGQPESAAMAELAGVMGVPSEDMLQDPNSLNTRQNAEEVKKILERERLRRVLLVTSAMHMPRSIAIFRKLGIEAIAAPTDFLFSDQDERERRSSPEGIALNFLPDADNLRATTRAIKEYVGMVAYWLRGWI</sequence>
<evidence type="ECO:0000313" key="3">
    <source>
        <dbReference type="EMBL" id="MFG3818868.1"/>
    </source>
</evidence>
<gene>
    <name evidence="3" type="ORF">VPK24_14575</name>
</gene>
<dbReference type="InterPro" id="IPR003848">
    <property type="entry name" value="DUF218"/>
</dbReference>
<dbReference type="PANTHER" id="PTHR30336:SF4">
    <property type="entry name" value="ENVELOPE BIOGENESIS FACTOR ELYC"/>
    <property type="match status" value="1"/>
</dbReference>
<dbReference type="Proteomes" id="UP001604335">
    <property type="component" value="Unassembled WGS sequence"/>
</dbReference>
<evidence type="ECO:0000313" key="4">
    <source>
        <dbReference type="Proteomes" id="UP001604335"/>
    </source>
</evidence>
<organism evidence="3 4">
    <name type="scientific">Limnothrix redekei LRLZ20PSL1</name>
    <dbReference type="NCBI Taxonomy" id="3112953"/>
    <lineage>
        <taxon>Bacteria</taxon>
        <taxon>Bacillati</taxon>
        <taxon>Cyanobacteriota</taxon>
        <taxon>Cyanophyceae</taxon>
        <taxon>Pseudanabaenales</taxon>
        <taxon>Pseudanabaenaceae</taxon>
        <taxon>Limnothrix</taxon>
    </lineage>
</organism>
<feature type="domain" description="DUF218" evidence="2">
    <location>
        <begin position="99"/>
        <end position="275"/>
    </location>
</feature>
<evidence type="ECO:0000256" key="1">
    <source>
        <dbReference type="SAM" id="Phobius"/>
    </source>
</evidence>
<dbReference type="PANTHER" id="PTHR30336">
    <property type="entry name" value="INNER MEMBRANE PROTEIN, PROBABLE PERMEASE"/>
    <property type="match status" value="1"/>
</dbReference>
<proteinExistence type="predicted"/>
<feature type="transmembrane region" description="Helical" evidence="1">
    <location>
        <begin position="12"/>
        <end position="43"/>
    </location>
</feature>
<name>A0ABW7CFL8_9CYAN</name>
<dbReference type="EMBL" id="JAZAQF010000083">
    <property type="protein sequence ID" value="MFG3818868.1"/>
    <property type="molecule type" value="Genomic_DNA"/>
</dbReference>
<feature type="transmembrane region" description="Helical" evidence="1">
    <location>
        <begin position="50"/>
        <end position="72"/>
    </location>
</feature>